<organism evidence="1 2">
    <name type="scientific">Vigna angularis var. angularis</name>
    <dbReference type="NCBI Taxonomy" id="157739"/>
    <lineage>
        <taxon>Eukaryota</taxon>
        <taxon>Viridiplantae</taxon>
        <taxon>Streptophyta</taxon>
        <taxon>Embryophyta</taxon>
        <taxon>Tracheophyta</taxon>
        <taxon>Spermatophyta</taxon>
        <taxon>Magnoliopsida</taxon>
        <taxon>eudicotyledons</taxon>
        <taxon>Gunneridae</taxon>
        <taxon>Pentapetalae</taxon>
        <taxon>rosids</taxon>
        <taxon>fabids</taxon>
        <taxon>Fabales</taxon>
        <taxon>Fabaceae</taxon>
        <taxon>Papilionoideae</taxon>
        <taxon>50 kb inversion clade</taxon>
        <taxon>NPAAA clade</taxon>
        <taxon>indigoferoid/millettioid clade</taxon>
        <taxon>Phaseoleae</taxon>
        <taxon>Vigna</taxon>
    </lineage>
</organism>
<name>A0A0S3RXG5_PHAAN</name>
<evidence type="ECO:0000313" key="2">
    <source>
        <dbReference type="Proteomes" id="UP000291084"/>
    </source>
</evidence>
<keyword evidence="2" id="KW-1185">Reference proteome</keyword>
<accession>A0A0S3RXG5</accession>
<dbReference type="AlphaFoldDB" id="A0A0S3RXG5"/>
<gene>
    <name evidence="1" type="primary">Vigan.04G276400</name>
    <name evidence="1" type="ORF">VIGAN_04276400</name>
</gene>
<protein>
    <recommendedName>
        <fullName evidence="3">G domain-containing protein</fullName>
    </recommendedName>
</protein>
<dbReference type="EMBL" id="AP015037">
    <property type="protein sequence ID" value="BAT85240.1"/>
    <property type="molecule type" value="Genomic_DNA"/>
</dbReference>
<sequence length="71" mass="7960">MLQIAHKPSIYVLDSPGVLVSSISDIETGLKLALVGTTSFKIYLKYLSFVKFDIVIVVKFDILLSKHDYID</sequence>
<evidence type="ECO:0008006" key="3">
    <source>
        <dbReference type="Google" id="ProtNLM"/>
    </source>
</evidence>
<evidence type="ECO:0000313" key="1">
    <source>
        <dbReference type="EMBL" id="BAT85240.1"/>
    </source>
</evidence>
<reference evidence="1 2" key="1">
    <citation type="journal article" date="2015" name="Sci. Rep.">
        <title>The power of single molecule real-time sequencing technology in the de novo assembly of a eukaryotic genome.</title>
        <authorList>
            <person name="Sakai H."/>
            <person name="Naito K."/>
            <person name="Ogiso-Tanaka E."/>
            <person name="Takahashi Y."/>
            <person name="Iseki K."/>
            <person name="Muto C."/>
            <person name="Satou K."/>
            <person name="Teruya K."/>
            <person name="Shiroma A."/>
            <person name="Shimoji M."/>
            <person name="Hirano T."/>
            <person name="Itoh T."/>
            <person name="Kaga A."/>
            <person name="Tomooka N."/>
        </authorList>
    </citation>
    <scope>NUCLEOTIDE SEQUENCE [LARGE SCALE GENOMIC DNA]</scope>
    <source>
        <strain evidence="2">cv. Shumari</strain>
    </source>
</reference>
<dbReference type="Proteomes" id="UP000291084">
    <property type="component" value="Chromosome 4"/>
</dbReference>
<proteinExistence type="predicted"/>